<keyword evidence="2" id="KW-1185">Reference proteome</keyword>
<proteinExistence type="predicted"/>
<protein>
    <recommendedName>
        <fullName evidence="3">HEPN/Toprim N-terminal domain-containing protein</fullName>
    </recommendedName>
</protein>
<dbReference type="AlphaFoldDB" id="A0A9W4GT06"/>
<evidence type="ECO:0008006" key="3">
    <source>
        <dbReference type="Google" id="ProtNLM"/>
    </source>
</evidence>
<name>A0A9W4GT06_9ACTN</name>
<reference evidence="1" key="1">
    <citation type="submission" date="2021-05" db="EMBL/GenBank/DDBJ databases">
        <authorList>
            <person name="Arsene-Ploetze F."/>
        </authorList>
    </citation>
    <scope>NUCLEOTIDE SEQUENCE</scope>
    <source>
        <strain evidence="1">DSM 42138</strain>
    </source>
</reference>
<evidence type="ECO:0000313" key="1">
    <source>
        <dbReference type="EMBL" id="CAG6394185.1"/>
    </source>
</evidence>
<organism evidence="1 2">
    <name type="scientific">Actinacidiphila cocklensis</name>
    <dbReference type="NCBI Taxonomy" id="887465"/>
    <lineage>
        <taxon>Bacteria</taxon>
        <taxon>Bacillati</taxon>
        <taxon>Actinomycetota</taxon>
        <taxon>Actinomycetes</taxon>
        <taxon>Kitasatosporales</taxon>
        <taxon>Streptomycetaceae</taxon>
        <taxon>Actinacidiphila</taxon>
    </lineage>
</organism>
<dbReference type="RefSeq" id="WP_251490279.1">
    <property type="nucleotide sequence ID" value="NZ_CAJSLV010000054.1"/>
</dbReference>
<accession>A0A9W4GT06</accession>
<gene>
    <name evidence="1" type="ORF">SCOCK_250004</name>
</gene>
<sequence length="417" mass="45430">MSSDEGLWVGGYQVSRLRYGWDAVLLAAFTDEMLCAYRVGDPECYSSRQYNDDDTVEYSLRGPGKVIAERLHLLGYSQQAALELLEDALEQQKTTTRRFVVEGIEMPEEFNIPDDYGAADWLKGLAAASRGMKSLEGIPFNGNPIAFLRMLDADDPCLSLRATLLAMPNSEVVLIVDHGRIDDAGDNPELSTLCSEALDRVQDDSAAHAPVVVLTEGHSDVAVLQPSLAILYPHLTNLIRFMDYSNSPRGGAGALVNTVRAFAAARIANPVIALFDNDTAAADALRPLDRKTLPSNIKVLQYPPLDLASHYPTLGPPTADAPSGHSSYADVNGTAGSIELYLGRDVLTLPDGSLRPVHWRSYIEGTKRYQGEITGKKEVQDTFQAKLLQARSDPAAIPLQDWSGIRSIIDLIVNSAF</sequence>
<comment type="caution">
    <text evidence="1">The sequence shown here is derived from an EMBL/GenBank/DDBJ whole genome shotgun (WGS) entry which is preliminary data.</text>
</comment>
<dbReference type="EMBL" id="CAJSLV010000054">
    <property type="protein sequence ID" value="CAG6394185.1"/>
    <property type="molecule type" value="Genomic_DNA"/>
</dbReference>
<evidence type="ECO:0000313" key="2">
    <source>
        <dbReference type="Proteomes" id="UP001152519"/>
    </source>
</evidence>
<dbReference type="Proteomes" id="UP001152519">
    <property type="component" value="Unassembled WGS sequence"/>
</dbReference>